<keyword evidence="3" id="KW-1185">Reference proteome</keyword>
<dbReference type="Pfam" id="PF08641">
    <property type="entry name" value="Mis14"/>
    <property type="match status" value="1"/>
</dbReference>
<dbReference type="OrthoDB" id="2135762at2759"/>
<reference evidence="2" key="1">
    <citation type="journal article" date="2021" name="Nat. Commun.">
        <title>Genetic determinants of endophytism in the Arabidopsis root mycobiome.</title>
        <authorList>
            <person name="Mesny F."/>
            <person name="Miyauchi S."/>
            <person name="Thiergart T."/>
            <person name="Pickel B."/>
            <person name="Atanasova L."/>
            <person name="Karlsson M."/>
            <person name="Huettel B."/>
            <person name="Barry K.W."/>
            <person name="Haridas S."/>
            <person name="Chen C."/>
            <person name="Bauer D."/>
            <person name="Andreopoulos W."/>
            <person name="Pangilinan J."/>
            <person name="LaButti K."/>
            <person name="Riley R."/>
            <person name="Lipzen A."/>
            <person name="Clum A."/>
            <person name="Drula E."/>
            <person name="Henrissat B."/>
            <person name="Kohler A."/>
            <person name="Grigoriev I.V."/>
            <person name="Martin F.M."/>
            <person name="Hacquard S."/>
        </authorList>
    </citation>
    <scope>NUCLEOTIDE SEQUENCE</scope>
    <source>
        <strain evidence="2">MPI-SDFR-AT-0117</strain>
    </source>
</reference>
<gene>
    <name evidence="2" type="ORF">F5X68DRAFT_261829</name>
</gene>
<organism evidence="2 3">
    <name type="scientific">Plectosphaerella plurivora</name>
    <dbReference type="NCBI Taxonomy" id="936078"/>
    <lineage>
        <taxon>Eukaryota</taxon>
        <taxon>Fungi</taxon>
        <taxon>Dikarya</taxon>
        <taxon>Ascomycota</taxon>
        <taxon>Pezizomycotina</taxon>
        <taxon>Sordariomycetes</taxon>
        <taxon>Hypocreomycetidae</taxon>
        <taxon>Glomerellales</taxon>
        <taxon>Plectosphaerellaceae</taxon>
        <taxon>Plectosphaerella</taxon>
    </lineage>
</organism>
<dbReference type="GO" id="GO:0000070">
    <property type="term" value="P:mitotic sister chromatid segregation"/>
    <property type="evidence" value="ECO:0007669"/>
    <property type="project" value="InterPro"/>
</dbReference>
<keyword evidence="1" id="KW-0175">Coiled coil</keyword>
<sequence length="233" mass="26199">MDSEAEVQRQIELQAPEDLAYLIANVRRAAQGLLNDAFPPTERDEADEDDLRVQIERYIQEYINTTFTHASPNLSINGLPVDPSHFLSADATTLSPSKQKQLEPQVEYTPWDPRLRQRVEDLARQEEELLNEIAALKKTVPAQVAADTARRYREAAERDEEAIKARRKAVEDAVASRRDGVLEIDGLDRQDAVELAHKGAIEGLGKVKREMPSTVAKMERARVAGEYVVSERA</sequence>
<evidence type="ECO:0008006" key="4">
    <source>
        <dbReference type="Google" id="ProtNLM"/>
    </source>
</evidence>
<evidence type="ECO:0000313" key="3">
    <source>
        <dbReference type="Proteomes" id="UP000770015"/>
    </source>
</evidence>
<evidence type="ECO:0000256" key="1">
    <source>
        <dbReference type="SAM" id="Coils"/>
    </source>
</evidence>
<feature type="coiled-coil region" evidence="1">
    <location>
        <begin position="119"/>
        <end position="173"/>
    </location>
</feature>
<dbReference type="InterPro" id="IPR013950">
    <property type="entry name" value="Mis14/Nsl1"/>
</dbReference>
<evidence type="ECO:0000313" key="2">
    <source>
        <dbReference type="EMBL" id="KAH6686829.1"/>
    </source>
</evidence>
<protein>
    <recommendedName>
        <fullName evidence="4">Kinetochore protein mis14</fullName>
    </recommendedName>
</protein>
<dbReference type="AlphaFoldDB" id="A0A9P9ACC3"/>
<accession>A0A9P9ACC3</accession>
<comment type="caution">
    <text evidence="2">The sequence shown here is derived from an EMBL/GenBank/DDBJ whole genome shotgun (WGS) entry which is preliminary data.</text>
</comment>
<dbReference type="PANTHER" id="PTHR31749">
    <property type="entry name" value="KINETOCHORE-ASSOCIATED PROTEIN NSL1 HOMOLOG"/>
    <property type="match status" value="1"/>
</dbReference>
<dbReference type="GO" id="GO:0000444">
    <property type="term" value="C:MIS12/MIND type complex"/>
    <property type="evidence" value="ECO:0007669"/>
    <property type="project" value="TreeGrafter"/>
</dbReference>
<dbReference type="Proteomes" id="UP000770015">
    <property type="component" value="Unassembled WGS sequence"/>
</dbReference>
<dbReference type="EMBL" id="JAGSXJ010000012">
    <property type="protein sequence ID" value="KAH6686829.1"/>
    <property type="molecule type" value="Genomic_DNA"/>
</dbReference>
<dbReference type="PANTHER" id="PTHR31749:SF3">
    <property type="entry name" value="KINETOCHORE-ASSOCIATED PROTEIN NSL1 HOMOLOG"/>
    <property type="match status" value="1"/>
</dbReference>
<proteinExistence type="predicted"/>
<name>A0A9P9ACC3_9PEZI</name>